<gene>
    <name evidence="2" type="ORF">SAE02_50480</name>
</gene>
<dbReference type="PROSITE" id="PS51186">
    <property type="entry name" value="GNAT"/>
    <property type="match status" value="1"/>
</dbReference>
<sequence length="196" mass="20755">MNITIEQPHHAAAIDTLLDNSFGPNRAGKTVYRLRENVAPVAELSLVAVEDDAVVGTIRYWPILIGGITPTILLGPIAVDSSLRSGGLGAQLIRQSLNRASAAGWRSVVLVGDAPYYSRFGFTRDLTLNMSLPGPVDLDRFLGLELVEGSLSGVSGMLGRWPVEPKPTVQVELAARQNAGAGAGFGADRWLVNAPA</sequence>
<reference evidence="2 3" key="1">
    <citation type="submission" date="2019-07" db="EMBL/GenBank/DDBJ databases">
        <title>Whole genome shotgun sequence of Skermanella aerolata NBRC 106429.</title>
        <authorList>
            <person name="Hosoyama A."/>
            <person name="Uohara A."/>
            <person name="Ohji S."/>
            <person name="Ichikawa N."/>
        </authorList>
    </citation>
    <scope>NUCLEOTIDE SEQUENCE [LARGE SCALE GENOMIC DNA]</scope>
    <source>
        <strain evidence="2 3">NBRC 106429</strain>
    </source>
</reference>
<dbReference type="Pfam" id="PF13508">
    <property type="entry name" value="Acetyltransf_7"/>
    <property type="match status" value="1"/>
</dbReference>
<dbReference type="InterPro" id="IPR016181">
    <property type="entry name" value="Acyl_CoA_acyltransferase"/>
</dbReference>
<keyword evidence="3" id="KW-1185">Reference proteome</keyword>
<dbReference type="Gene3D" id="3.40.630.30">
    <property type="match status" value="1"/>
</dbReference>
<proteinExistence type="predicted"/>
<evidence type="ECO:0000259" key="1">
    <source>
        <dbReference type="PROSITE" id="PS51186"/>
    </source>
</evidence>
<dbReference type="AlphaFoldDB" id="A0A512DXJ2"/>
<dbReference type="GO" id="GO:0016747">
    <property type="term" value="F:acyltransferase activity, transferring groups other than amino-acyl groups"/>
    <property type="evidence" value="ECO:0007669"/>
    <property type="project" value="InterPro"/>
</dbReference>
<protein>
    <submittedName>
        <fullName evidence="2">GCN5 family N-acetyltransferase</fullName>
    </submittedName>
</protein>
<dbReference type="CDD" id="cd04301">
    <property type="entry name" value="NAT_SF"/>
    <property type="match status" value="1"/>
</dbReference>
<dbReference type="Proteomes" id="UP000321523">
    <property type="component" value="Unassembled WGS sequence"/>
</dbReference>
<dbReference type="InterPro" id="IPR000182">
    <property type="entry name" value="GNAT_dom"/>
</dbReference>
<organism evidence="2 3">
    <name type="scientific">Skermanella aerolata</name>
    <dbReference type="NCBI Taxonomy" id="393310"/>
    <lineage>
        <taxon>Bacteria</taxon>
        <taxon>Pseudomonadati</taxon>
        <taxon>Pseudomonadota</taxon>
        <taxon>Alphaproteobacteria</taxon>
        <taxon>Rhodospirillales</taxon>
        <taxon>Azospirillaceae</taxon>
        <taxon>Skermanella</taxon>
    </lineage>
</organism>
<dbReference type="RefSeq" id="WP_063772284.1">
    <property type="nucleotide sequence ID" value="NZ_BJYZ01000024.1"/>
</dbReference>
<keyword evidence="2" id="KW-0808">Transferase</keyword>
<dbReference type="EMBL" id="BJYZ01000024">
    <property type="protein sequence ID" value="GEO40900.1"/>
    <property type="molecule type" value="Genomic_DNA"/>
</dbReference>
<evidence type="ECO:0000313" key="3">
    <source>
        <dbReference type="Proteomes" id="UP000321523"/>
    </source>
</evidence>
<feature type="domain" description="N-acetyltransferase" evidence="1">
    <location>
        <begin position="1"/>
        <end position="143"/>
    </location>
</feature>
<comment type="caution">
    <text evidence="2">The sequence shown here is derived from an EMBL/GenBank/DDBJ whole genome shotgun (WGS) entry which is preliminary data.</text>
</comment>
<evidence type="ECO:0000313" key="2">
    <source>
        <dbReference type="EMBL" id="GEO40900.1"/>
    </source>
</evidence>
<dbReference type="SUPFAM" id="SSF55729">
    <property type="entry name" value="Acyl-CoA N-acyltransferases (Nat)"/>
    <property type="match status" value="1"/>
</dbReference>
<accession>A0A512DXJ2</accession>
<name>A0A512DXJ2_9PROT</name>
<dbReference type="OrthoDB" id="9815099at2"/>